<dbReference type="RefSeq" id="WP_211682063.1">
    <property type="nucleotide sequence ID" value="NZ_JAGRQH010000005.1"/>
</dbReference>
<dbReference type="EMBL" id="JAGRQH010000005">
    <property type="protein sequence ID" value="MBR0560025.1"/>
    <property type="molecule type" value="Genomic_DNA"/>
</dbReference>
<proteinExistence type="predicted"/>
<gene>
    <name evidence="1" type="ORF">KB213_08165</name>
</gene>
<reference evidence="1 2" key="1">
    <citation type="submission" date="2021-04" db="EMBL/GenBank/DDBJ databases">
        <title>The complete genome sequence of Neokomagataea sp. TBRC 2177.</title>
        <authorList>
            <person name="Charoenyingcharoen P."/>
            <person name="Yukphan P."/>
        </authorList>
    </citation>
    <scope>NUCLEOTIDE SEQUENCE [LARGE SCALE GENOMIC DNA]</scope>
    <source>
        <strain evidence="1 2">TBRC 2177</strain>
    </source>
</reference>
<dbReference type="Proteomes" id="UP000677812">
    <property type="component" value="Unassembled WGS sequence"/>
</dbReference>
<sequence length="97" mass="10497">MYENVLPPGFTKPVTLDNLADVLESLQRNESNALTVLSPVIAAPYSIVGVTLDNYDSTFFLNEKAELLSKAVQATTQAALIQRLARLIQQYASLGAA</sequence>
<evidence type="ECO:0000313" key="2">
    <source>
        <dbReference type="Proteomes" id="UP000677812"/>
    </source>
</evidence>
<name>A0ABS5E7Z0_9PROT</name>
<organism evidence="1 2">
    <name type="scientific">Neokomagataea anthophila</name>
    <dbReference type="NCBI Taxonomy" id="2826925"/>
    <lineage>
        <taxon>Bacteria</taxon>
        <taxon>Pseudomonadati</taxon>
        <taxon>Pseudomonadota</taxon>
        <taxon>Alphaproteobacteria</taxon>
        <taxon>Acetobacterales</taxon>
        <taxon>Acetobacteraceae</taxon>
        <taxon>Neokomagataea</taxon>
    </lineage>
</organism>
<comment type="caution">
    <text evidence="1">The sequence shown here is derived from an EMBL/GenBank/DDBJ whole genome shotgun (WGS) entry which is preliminary data.</text>
</comment>
<protein>
    <submittedName>
        <fullName evidence="1">Uncharacterized protein</fullName>
    </submittedName>
</protein>
<evidence type="ECO:0000313" key="1">
    <source>
        <dbReference type="EMBL" id="MBR0560025.1"/>
    </source>
</evidence>
<accession>A0ABS5E7Z0</accession>
<keyword evidence="2" id="KW-1185">Reference proteome</keyword>